<comment type="caution">
    <text evidence="2">The sequence shown here is derived from an EMBL/GenBank/DDBJ whole genome shotgun (WGS) entry which is preliminary data.</text>
</comment>
<accession>A0ABP7CM01</accession>
<dbReference type="PANTHER" id="PTHR36836:SF1">
    <property type="entry name" value="COLANIC ACID BIOSYNTHESIS PROTEIN WCAK"/>
    <property type="match status" value="1"/>
</dbReference>
<reference evidence="3" key="1">
    <citation type="journal article" date="2019" name="Int. J. Syst. Evol. Microbiol.">
        <title>The Global Catalogue of Microorganisms (GCM) 10K type strain sequencing project: providing services to taxonomists for standard genome sequencing and annotation.</title>
        <authorList>
            <consortium name="The Broad Institute Genomics Platform"/>
            <consortium name="The Broad Institute Genome Sequencing Center for Infectious Disease"/>
            <person name="Wu L."/>
            <person name="Ma J."/>
        </authorList>
    </citation>
    <scope>NUCLEOTIDE SEQUENCE [LARGE SCALE GENOMIC DNA]</scope>
    <source>
        <strain evidence="3">JCM 16961</strain>
    </source>
</reference>
<dbReference type="RefSeq" id="WP_344878708.1">
    <property type="nucleotide sequence ID" value="NZ_BAABCJ010000001.1"/>
</dbReference>
<sequence>MDDVVNRTSELARLLGLIESPADGIVLVGDFREKFSLVRLFFNRVLAELGATPFITEPTQSLPSPAAGETDFADLRAIERFDRVLWVVEDWTLFRLELLEAVANKVRLEVVDLSFYPDEERRLRLEDAGADYRRGGMADLVPAAQLTDLLGGVTRRTVKKDIALVTSELLPRKTESLIEHWNATLGSGRALRRYVNPSTTDFVRLLRDYERLVVPEASAERPVGWDLLRRMASAAGVEIDIGLPGPPSSRLASEKVAIAGKPGDSCALESRPISTRRYVMLCGWFGAANLGDELILEETLTVISEERPDLVPVVLSVDPEGTSQRHGVSALGREQLDEMQFVLQHCAALVYAGGGLFQDYDFEEQGALRGLVTGARGSILGYGAYARLARAFDVPVHFYAQGVGPLRSADAQRAFREAIHGAASFSVRDEASARQTSIVSFGAEPSVVVDPVLASATRIDFEESSKHGGIAINLRPWPFADDTQIRSLLRQACKVAEDRGTFIRGVPLSPEDAAYLGRLKSDLTSAGYKAVEGLEILDPVTTGRDMAGALEDVVAAAGMRLHFCVLASSLGISTLGLSYDPKVTSFFEEMSIGSVVDVDALDGGEVARLLANSTAGSRQLSELRQVCLSRGRVAIQQMRGFWRSLPSA</sequence>
<feature type="domain" description="Polysaccharide pyruvyl transferase" evidence="1">
    <location>
        <begin position="289"/>
        <end position="581"/>
    </location>
</feature>
<protein>
    <recommendedName>
        <fullName evidence="1">Polysaccharide pyruvyl transferase domain-containing protein</fullName>
    </recommendedName>
</protein>
<dbReference type="InterPro" id="IPR007345">
    <property type="entry name" value="Polysacch_pyruvyl_Trfase"/>
</dbReference>
<organism evidence="2 3">
    <name type="scientific">Zhihengliuella alba</name>
    <dbReference type="NCBI Taxonomy" id="547018"/>
    <lineage>
        <taxon>Bacteria</taxon>
        <taxon>Bacillati</taxon>
        <taxon>Actinomycetota</taxon>
        <taxon>Actinomycetes</taxon>
        <taxon>Micrococcales</taxon>
        <taxon>Micrococcaceae</taxon>
        <taxon>Zhihengliuella</taxon>
    </lineage>
</organism>
<keyword evidence="3" id="KW-1185">Reference proteome</keyword>
<evidence type="ECO:0000313" key="2">
    <source>
        <dbReference type="EMBL" id="GAA3693126.1"/>
    </source>
</evidence>
<proteinExistence type="predicted"/>
<name>A0ABP7CM01_9MICC</name>
<gene>
    <name evidence="2" type="ORF">GCM10022377_02100</name>
</gene>
<dbReference type="EMBL" id="BAABCJ010000001">
    <property type="protein sequence ID" value="GAA3693126.1"/>
    <property type="molecule type" value="Genomic_DNA"/>
</dbReference>
<dbReference type="Pfam" id="PF04230">
    <property type="entry name" value="PS_pyruv_trans"/>
    <property type="match status" value="1"/>
</dbReference>
<dbReference type="Proteomes" id="UP001501536">
    <property type="component" value="Unassembled WGS sequence"/>
</dbReference>
<evidence type="ECO:0000259" key="1">
    <source>
        <dbReference type="Pfam" id="PF04230"/>
    </source>
</evidence>
<dbReference type="PANTHER" id="PTHR36836">
    <property type="entry name" value="COLANIC ACID BIOSYNTHESIS PROTEIN WCAK"/>
    <property type="match status" value="1"/>
</dbReference>
<evidence type="ECO:0000313" key="3">
    <source>
        <dbReference type="Proteomes" id="UP001501536"/>
    </source>
</evidence>